<protein>
    <submittedName>
        <fullName evidence="1">Uncharacterized protein</fullName>
    </submittedName>
</protein>
<evidence type="ECO:0000313" key="2">
    <source>
        <dbReference type="Proteomes" id="UP001060085"/>
    </source>
</evidence>
<dbReference type="Proteomes" id="UP001060085">
    <property type="component" value="Linkage Group LG06"/>
</dbReference>
<name>A0ACC0AHR0_CATRO</name>
<gene>
    <name evidence="1" type="ORF">M9H77_27804</name>
</gene>
<proteinExistence type="predicted"/>
<sequence>MYTELKASRRKKKIGLTHKNSTDLEDSKCNRQSPEQQRRNRHHAAASTGEKSKGHRKDRIFLGSDTTVTRFDDPNTPIYYYTTRIKMQQNRKTYSITREMNG</sequence>
<organism evidence="1 2">
    <name type="scientific">Catharanthus roseus</name>
    <name type="common">Madagascar periwinkle</name>
    <name type="synonym">Vinca rosea</name>
    <dbReference type="NCBI Taxonomy" id="4058"/>
    <lineage>
        <taxon>Eukaryota</taxon>
        <taxon>Viridiplantae</taxon>
        <taxon>Streptophyta</taxon>
        <taxon>Embryophyta</taxon>
        <taxon>Tracheophyta</taxon>
        <taxon>Spermatophyta</taxon>
        <taxon>Magnoliopsida</taxon>
        <taxon>eudicotyledons</taxon>
        <taxon>Gunneridae</taxon>
        <taxon>Pentapetalae</taxon>
        <taxon>asterids</taxon>
        <taxon>lamiids</taxon>
        <taxon>Gentianales</taxon>
        <taxon>Apocynaceae</taxon>
        <taxon>Rauvolfioideae</taxon>
        <taxon>Vinceae</taxon>
        <taxon>Catharanthinae</taxon>
        <taxon>Catharanthus</taxon>
    </lineage>
</organism>
<dbReference type="EMBL" id="CM044706">
    <property type="protein sequence ID" value="KAI5659011.1"/>
    <property type="molecule type" value="Genomic_DNA"/>
</dbReference>
<reference evidence="2" key="1">
    <citation type="journal article" date="2023" name="Nat. Plants">
        <title>Single-cell RNA sequencing provides a high-resolution roadmap for understanding the multicellular compartmentation of specialized metabolism.</title>
        <authorList>
            <person name="Sun S."/>
            <person name="Shen X."/>
            <person name="Li Y."/>
            <person name="Li Y."/>
            <person name="Wang S."/>
            <person name="Li R."/>
            <person name="Zhang H."/>
            <person name="Shen G."/>
            <person name="Guo B."/>
            <person name="Wei J."/>
            <person name="Xu J."/>
            <person name="St-Pierre B."/>
            <person name="Chen S."/>
            <person name="Sun C."/>
        </authorList>
    </citation>
    <scope>NUCLEOTIDE SEQUENCE [LARGE SCALE GENOMIC DNA]</scope>
</reference>
<accession>A0ACC0AHR0</accession>
<comment type="caution">
    <text evidence="1">The sequence shown here is derived from an EMBL/GenBank/DDBJ whole genome shotgun (WGS) entry which is preliminary data.</text>
</comment>
<evidence type="ECO:0000313" key="1">
    <source>
        <dbReference type="EMBL" id="KAI5659011.1"/>
    </source>
</evidence>
<keyword evidence="2" id="KW-1185">Reference proteome</keyword>